<organism evidence="1 2">
    <name type="scientific">Caerostris darwini</name>
    <dbReference type="NCBI Taxonomy" id="1538125"/>
    <lineage>
        <taxon>Eukaryota</taxon>
        <taxon>Metazoa</taxon>
        <taxon>Ecdysozoa</taxon>
        <taxon>Arthropoda</taxon>
        <taxon>Chelicerata</taxon>
        <taxon>Arachnida</taxon>
        <taxon>Araneae</taxon>
        <taxon>Araneomorphae</taxon>
        <taxon>Entelegynae</taxon>
        <taxon>Araneoidea</taxon>
        <taxon>Araneidae</taxon>
        <taxon>Caerostris</taxon>
    </lineage>
</organism>
<proteinExistence type="predicted"/>
<accession>A0AAV4UA88</accession>
<reference evidence="1 2" key="1">
    <citation type="submission" date="2021-06" db="EMBL/GenBank/DDBJ databases">
        <title>Caerostris darwini draft genome.</title>
        <authorList>
            <person name="Kono N."/>
            <person name="Arakawa K."/>
        </authorList>
    </citation>
    <scope>NUCLEOTIDE SEQUENCE [LARGE SCALE GENOMIC DNA]</scope>
</reference>
<name>A0AAV4UA88_9ARAC</name>
<protein>
    <submittedName>
        <fullName evidence="1">Uncharacterized protein</fullName>
    </submittedName>
</protein>
<sequence>MNYGGIGITGNLFPLKKCFRMASSKFEYSMCAELNHRTLETLAPGIEEFLGFWCGFPALFCVEQSRYGCGLDRLQRELENGVSFGENFLGDFRLLAFGGCGNDQKLLF</sequence>
<gene>
    <name evidence="1" type="ORF">CDAR_47111</name>
</gene>
<evidence type="ECO:0000313" key="1">
    <source>
        <dbReference type="EMBL" id="GIY54678.1"/>
    </source>
</evidence>
<evidence type="ECO:0000313" key="2">
    <source>
        <dbReference type="Proteomes" id="UP001054837"/>
    </source>
</evidence>
<comment type="caution">
    <text evidence="1">The sequence shown here is derived from an EMBL/GenBank/DDBJ whole genome shotgun (WGS) entry which is preliminary data.</text>
</comment>
<dbReference type="EMBL" id="BPLQ01010955">
    <property type="protein sequence ID" value="GIY54678.1"/>
    <property type="molecule type" value="Genomic_DNA"/>
</dbReference>
<dbReference type="Proteomes" id="UP001054837">
    <property type="component" value="Unassembled WGS sequence"/>
</dbReference>
<dbReference type="AlphaFoldDB" id="A0AAV4UA88"/>
<keyword evidence="2" id="KW-1185">Reference proteome</keyword>